<keyword evidence="2" id="KW-0813">Transport</keyword>
<evidence type="ECO:0000259" key="8">
    <source>
        <dbReference type="Pfam" id="PF00528"/>
    </source>
</evidence>
<proteinExistence type="predicted"/>
<gene>
    <name evidence="9" type="ORF">AF331_13700</name>
</gene>
<dbReference type="GO" id="GO:0055085">
    <property type="term" value="P:transmembrane transport"/>
    <property type="evidence" value="ECO:0007669"/>
    <property type="project" value="InterPro"/>
</dbReference>
<evidence type="ECO:0000313" key="9">
    <source>
        <dbReference type="EMBL" id="KON85039.1"/>
    </source>
</evidence>
<reference evidence="10" key="1">
    <citation type="submission" date="2015-07" db="EMBL/GenBank/DDBJ databases">
        <title>Fjat-14235 jcm11544.</title>
        <authorList>
            <person name="Liu B."/>
            <person name="Wang J."/>
            <person name="Zhu Y."/>
            <person name="Liu G."/>
            <person name="Chen Q."/>
            <person name="Chen Z."/>
            <person name="Lan J."/>
            <person name="Che J."/>
            <person name="Ge C."/>
            <person name="Shi H."/>
            <person name="Pan Z."/>
            <person name="Liu X."/>
        </authorList>
    </citation>
    <scope>NUCLEOTIDE SEQUENCE [LARGE SCALE GENOMIC DNA]</scope>
    <source>
        <strain evidence="10">JCM 11544</strain>
    </source>
</reference>
<comment type="caution">
    <text evidence="9">The sequence shown here is derived from an EMBL/GenBank/DDBJ whole genome shotgun (WGS) entry which is preliminary data.</text>
</comment>
<dbReference type="Gene3D" id="1.10.3720.10">
    <property type="entry name" value="MetI-like"/>
    <property type="match status" value="1"/>
</dbReference>
<evidence type="ECO:0000256" key="7">
    <source>
        <dbReference type="SAM" id="Phobius"/>
    </source>
</evidence>
<organism evidence="9 10">
    <name type="scientific">Rossellomorea marisflavi</name>
    <dbReference type="NCBI Taxonomy" id="189381"/>
    <lineage>
        <taxon>Bacteria</taxon>
        <taxon>Bacillati</taxon>
        <taxon>Bacillota</taxon>
        <taxon>Bacilli</taxon>
        <taxon>Bacillales</taxon>
        <taxon>Bacillaceae</taxon>
        <taxon>Rossellomorea</taxon>
    </lineage>
</organism>
<evidence type="ECO:0000256" key="3">
    <source>
        <dbReference type="ARBA" id="ARBA00022475"/>
    </source>
</evidence>
<dbReference type="CDD" id="cd06261">
    <property type="entry name" value="TM_PBP2"/>
    <property type="match status" value="1"/>
</dbReference>
<feature type="domain" description="ABC transmembrane type-1" evidence="8">
    <location>
        <begin position="94"/>
        <end position="287"/>
    </location>
</feature>
<dbReference type="InterPro" id="IPR035906">
    <property type="entry name" value="MetI-like_sf"/>
</dbReference>
<evidence type="ECO:0000313" key="10">
    <source>
        <dbReference type="Proteomes" id="UP000037405"/>
    </source>
</evidence>
<feature type="transmembrane region" description="Helical" evidence="7">
    <location>
        <begin position="226"/>
        <end position="247"/>
    </location>
</feature>
<dbReference type="GO" id="GO:0005886">
    <property type="term" value="C:plasma membrane"/>
    <property type="evidence" value="ECO:0007669"/>
    <property type="project" value="UniProtKB-SubCell"/>
</dbReference>
<keyword evidence="6 7" id="KW-0472">Membrane</keyword>
<sequence>MKKISSGLLYTFFIFIGFLLVSSASAMLQYDHELVINLDNFVLSMKSTLTQIGDFSTLRIPLGESDRTYPVTEVFAESYGYSFLILLGAFLLAIVVAIVLSYCFMLLPRKAGRIVSRFLDGLDALPDVFIVVLLQLFIIWLFKNTGFLLFDIYTLGEDKIYVLPIVCLAVLPVTYLIKNFIFQLREEESKPYIEFSYSKGFSKSYTLWVHLFRNVWVHFFYHSKPVFLLMLSNLLIIELMFNIHGFMKALLFASTASPPAFLVGMVLLVLPFYAIYAIVSLCLKTWLKEGTTVE</sequence>
<evidence type="ECO:0000256" key="5">
    <source>
        <dbReference type="ARBA" id="ARBA00022989"/>
    </source>
</evidence>
<dbReference type="AlphaFoldDB" id="A0A0M0G5A9"/>
<evidence type="ECO:0000256" key="2">
    <source>
        <dbReference type="ARBA" id="ARBA00022448"/>
    </source>
</evidence>
<dbReference type="InterPro" id="IPR000515">
    <property type="entry name" value="MetI-like"/>
</dbReference>
<dbReference type="Pfam" id="PF00528">
    <property type="entry name" value="BPD_transp_1"/>
    <property type="match status" value="1"/>
</dbReference>
<name>A0A0M0G5A9_9BACI</name>
<feature type="transmembrane region" description="Helical" evidence="7">
    <location>
        <begin position="259"/>
        <end position="279"/>
    </location>
</feature>
<feature type="transmembrane region" description="Helical" evidence="7">
    <location>
        <begin position="162"/>
        <end position="181"/>
    </location>
</feature>
<dbReference type="RefSeq" id="WP_053428640.1">
    <property type="nucleotide sequence ID" value="NZ_JAUKEF010000004.1"/>
</dbReference>
<evidence type="ECO:0000256" key="1">
    <source>
        <dbReference type="ARBA" id="ARBA00004651"/>
    </source>
</evidence>
<evidence type="ECO:0000256" key="4">
    <source>
        <dbReference type="ARBA" id="ARBA00022692"/>
    </source>
</evidence>
<keyword evidence="10" id="KW-1185">Reference proteome</keyword>
<keyword evidence="5 7" id="KW-1133">Transmembrane helix</keyword>
<accession>A0A0M0G5A9</accession>
<keyword evidence="3" id="KW-1003">Cell membrane</keyword>
<dbReference type="PATRIC" id="fig|189381.12.peg.2803"/>
<dbReference type="PANTHER" id="PTHR30465:SF44">
    <property type="entry name" value="ABC-TYPE DIPEPTIDE_OLIGOPEPTIDE TRANSPORT SYSTEM, PERMEASE COMPONENT"/>
    <property type="match status" value="1"/>
</dbReference>
<evidence type="ECO:0000256" key="6">
    <source>
        <dbReference type="ARBA" id="ARBA00023136"/>
    </source>
</evidence>
<feature type="transmembrane region" description="Helical" evidence="7">
    <location>
        <begin position="124"/>
        <end position="142"/>
    </location>
</feature>
<dbReference type="PANTHER" id="PTHR30465">
    <property type="entry name" value="INNER MEMBRANE ABC TRANSPORTER"/>
    <property type="match status" value="1"/>
</dbReference>
<dbReference type="Proteomes" id="UP000037405">
    <property type="component" value="Unassembled WGS sequence"/>
</dbReference>
<feature type="transmembrane region" description="Helical" evidence="7">
    <location>
        <begin position="79"/>
        <end position="104"/>
    </location>
</feature>
<protein>
    <recommendedName>
        <fullName evidence="8">ABC transmembrane type-1 domain-containing protein</fullName>
    </recommendedName>
</protein>
<dbReference type="SUPFAM" id="SSF161098">
    <property type="entry name" value="MetI-like"/>
    <property type="match status" value="1"/>
</dbReference>
<dbReference type="OrthoDB" id="2958608at2"/>
<comment type="subcellular location">
    <subcellularLocation>
        <location evidence="1">Cell membrane</location>
        <topology evidence="1">Multi-pass membrane protein</topology>
    </subcellularLocation>
</comment>
<feature type="transmembrane region" description="Helical" evidence="7">
    <location>
        <begin position="7"/>
        <end position="28"/>
    </location>
</feature>
<dbReference type="EMBL" id="LGUE01000004">
    <property type="protein sequence ID" value="KON85039.1"/>
    <property type="molecule type" value="Genomic_DNA"/>
</dbReference>
<keyword evidence="4 7" id="KW-0812">Transmembrane</keyword>